<gene>
    <name evidence="5" type="ORF">RWD45_03935</name>
</gene>
<feature type="domain" description="Pseudouridine synthase RsuA/RluA-like" evidence="4">
    <location>
        <begin position="10"/>
        <end position="159"/>
    </location>
</feature>
<dbReference type="CDD" id="cd02869">
    <property type="entry name" value="PseudoU_synth_RluA_like"/>
    <property type="match status" value="1"/>
</dbReference>
<evidence type="ECO:0000259" key="4">
    <source>
        <dbReference type="Pfam" id="PF00849"/>
    </source>
</evidence>
<dbReference type="SUPFAM" id="SSF55120">
    <property type="entry name" value="Pseudouridine synthase"/>
    <property type="match status" value="1"/>
</dbReference>
<dbReference type="InterPro" id="IPR006145">
    <property type="entry name" value="PsdUridine_synth_RsuA/RluA"/>
</dbReference>
<dbReference type="Pfam" id="PF00849">
    <property type="entry name" value="PseudoU_synth_2"/>
    <property type="match status" value="1"/>
</dbReference>
<name>A0ABU5CNH2_9BACI</name>
<dbReference type="InterPro" id="IPR050188">
    <property type="entry name" value="RluA_PseudoU_synthase"/>
</dbReference>
<comment type="function">
    <text evidence="3">Responsible for synthesis of pseudouridine from uracil.</text>
</comment>
<comment type="similarity">
    <text evidence="2 3">Belongs to the pseudouridine synthase RluA family.</text>
</comment>
<dbReference type="PROSITE" id="PS01129">
    <property type="entry name" value="PSI_RLU"/>
    <property type="match status" value="1"/>
</dbReference>
<dbReference type="Proteomes" id="UP001275315">
    <property type="component" value="Unassembled WGS sequence"/>
</dbReference>
<protein>
    <recommendedName>
        <fullName evidence="3">Pseudouridine synthase</fullName>
        <ecNumber evidence="3">5.4.99.-</ecNumber>
    </recommendedName>
</protein>
<dbReference type="InterPro" id="IPR006224">
    <property type="entry name" value="PsdUridine_synth_RluA-like_CS"/>
</dbReference>
<evidence type="ECO:0000313" key="5">
    <source>
        <dbReference type="EMBL" id="MDY0407916.1"/>
    </source>
</evidence>
<evidence type="ECO:0000313" key="6">
    <source>
        <dbReference type="Proteomes" id="UP001275315"/>
    </source>
</evidence>
<keyword evidence="3 5" id="KW-0413">Isomerase</keyword>
<dbReference type="EMBL" id="JAWDIQ010000001">
    <property type="protein sequence ID" value="MDY0407916.1"/>
    <property type="molecule type" value="Genomic_DNA"/>
</dbReference>
<sequence>MNIVYEDDAVLIIDKQAGVTTIPSLYHSNDSIANGILAHYEKYHIPYTVHIVTRLDRDTSGLLLVAKHRYSHSLLAASQKARKINRTYTALTEGILTKKIGTIDAKIGRKADSIIERTVCLDGQQAITHYEVLEEKEQLSVVRVSLETGRTHQIRVHFSWLGHPLIGDDLYGGSQALLNRQALHCSQLSFIHPFTNREMVFHSTLPKDMQRLIQNQ</sequence>
<evidence type="ECO:0000256" key="3">
    <source>
        <dbReference type="RuleBase" id="RU362028"/>
    </source>
</evidence>
<dbReference type="GO" id="GO:0016853">
    <property type="term" value="F:isomerase activity"/>
    <property type="evidence" value="ECO:0007669"/>
    <property type="project" value="UniProtKB-KW"/>
</dbReference>
<keyword evidence="6" id="KW-1185">Reference proteome</keyword>
<accession>A0ABU5CNH2</accession>
<dbReference type="InterPro" id="IPR020103">
    <property type="entry name" value="PsdUridine_synth_cat_dom_sf"/>
</dbReference>
<dbReference type="InterPro" id="IPR006225">
    <property type="entry name" value="PsdUridine_synth_RluC/D"/>
</dbReference>
<organism evidence="5 6">
    <name type="scientific">Paracerasibacillus soli</name>
    <dbReference type="NCBI Taxonomy" id="480284"/>
    <lineage>
        <taxon>Bacteria</taxon>
        <taxon>Bacillati</taxon>
        <taxon>Bacillota</taxon>
        <taxon>Bacilli</taxon>
        <taxon>Bacillales</taxon>
        <taxon>Bacillaceae</taxon>
        <taxon>Paracerasibacillus</taxon>
    </lineage>
</organism>
<dbReference type="EC" id="5.4.99.-" evidence="3"/>
<evidence type="ECO:0000256" key="1">
    <source>
        <dbReference type="ARBA" id="ARBA00000073"/>
    </source>
</evidence>
<comment type="caution">
    <text evidence="5">The sequence shown here is derived from an EMBL/GenBank/DDBJ whole genome shotgun (WGS) entry which is preliminary data.</text>
</comment>
<comment type="catalytic activity">
    <reaction evidence="1 3">
        <text>a uridine in RNA = a pseudouridine in RNA</text>
        <dbReference type="Rhea" id="RHEA:48348"/>
        <dbReference type="Rhea" id="RHEA-COMP:12068"/>
        <dbReference type="Rhea" id="RHEA-COMP:12069"/>
        <dbReference type="ChEBI" id="CHEBI:65314"/>
        <dbReference type="ChEBI" id="CHEBI:65315"/>
    </reaction>
</comment>
<reference evidence="5 6" key="1">
    <citation type="submission" date="2023-10" db="EMBL/GenBank/DDBJ databases">
        <title>Virgibacillus soli CC-YMP-6 genome.</title>
        <authorList>
            <person name="Miliotis G."/>
            <person name="Sengupta P."/>
            <person name="Hameed A."/>
            <person name="Chuvochina M."/>
            <person name="Mcdonagh F."/>
            <person name="Simpson A.C."/>
            <person name="Singh N.K."/>
            <person name="Rekha P.D."/>
            <person name="Raman K."/>
            <person name="Hugenholtz P."/>
            <person name="Venkateswaran K."/>
        </authorList>
    </citation>
    <scope>NUCLEOTIDE SEQUENCE [LARGE SCALE GENOMIC DNA]</scope>
    <source>
        <strain evidence="5 6">CC-YMP-6</strain>
    </source>
</reference>
<proteinExistence type="inferred from homology"/>
<dbReference type="Gene3D" id="3.30.2350.10">
    <property type="entry name" value="Pseudouridine synthase"/>
    <property type="match status" value="1"/>
</dbReference>
<dbReference type="PANTHER" id="PTHR21600">
    <property type="entry name" value="MITOCHONDRIAL RNA PSEUDOURIDINE SYNTHASE"/>
    <property type="match status" value="1"/>
</dbReference>
<dbReference type="NCBIfam" id="TIGR00005">
    <property type="entry name" value="rluA_subfam"/>
    <property type="match status" value="1"/>
</dbReference>
<evidence type="ECO:0000256" key="2">
    <source>
        <dbReference type="ARBA" id="ARBA00010876"/>
    </source>
</evidence>
<dbReference type="PANTHER" id="PTHR21600:SF35">
    <property type="entry name" value="PSEUDOURIDINE SYNTHASE"/>
    <property type="match status" value="1"/>
</dbReference>